<comment type="caution">
    <text evidence="2">The sequence shown here is derived from an EMBL/GenBank/DDBJ whole genome shotgun (WGS) entry which is preliminary data.</text>
</comment>
<feature type="transmembrane region" description="Helical" evidence="1">
    <location>
        <begin position="20"/>
        <end position="38"/>
    </location>
</feature>
<evidence type="ECO:0000313" key="2">
    <source>
        <dbReference type="EMBL" id="MVW58336.1"/>
    </source>
</evidence>
<sequence>MRAIMPLLPEEFSMSLDWFAPAQCVGYIAFVLGVACALQKDDRRFKLFMAGECLAYIVHFALLGNPTPVASTTMSLLRSVLALYTRSVWVAVGVVAMNLALGLTLATRMTDWLPLGASCIGTLALFLLRGVPMRLAMLCGTFLWIANNIIAGSIGGTALEIVMAVVNGTTIWRMARAARVAQPA</sequence>
<keyword evidence="1" id="KW-1133">Transmembrane helix</keyword>
<feature type="transmembrane region" description="Helical" evidence="1">
    <location>
        <begin position="143"/>
        <end position="166"/>
    </location>
</feature>
<dbReference type="InterPro" id="IPR026267">
    <property type="entry name" value="YgjV"/>
</dbReference>
<keyword evidence="1" id="KW-0812">Transmembrane</keyword>
<dbReference type="InterPro" id="IPR019629">
    <property type="entry name" value="Uncharacterised_HI1736/YgjV"/>
</dbReference>
<keyword evidence="1" id="KW-0472">Membrane</keyword>
<accession>A0A7X3K606</accession>
<feature type="transmembrane region" description="Helical" evidence="1">
    <location>
        <begin position="45"/>
        <end position="63"/>
    </location>
</feature>
<proteinExistence type="predicted"/>
<keyword evidence="3" id="KW-1185">Reference proteome</keyword>
<dbReference type="EMBL" id="WSES01000001">
    <property type="protein sequence ID" value="MVW58336.1"/>
    <property type="molecule type" value="Genomic_DNA"/>
</dbReference>
<feature type="transmembrane region" description="Helical" evidence="1">
    <location>
        <begin position="83"/>
        <end position="105"/>
    </location>
</feature>
<evidence type="ECO:0000256" key="1">
    <source>
        <dbReference type="SAM" id="Phobius"/>
    </source>
</evidence>
<feature type="transmembrane region" description="Helical" evidence="1">
    <location>
        <begin position="112"/>
        <end position="131"/>
    </location>
</feature>
<dbReference type="Proteomes" id="UP000443353">
    <property type="component" value="Unassembled WGS sequence"/>
</dbReference>
<dbReference type="Pfam" id="PF10688">
    <property type="entry name" value="Imp-YgjV"/>
    <property type="match status" value="1"/>
</dbReference>
<protein>
    <submittedName>
        <fullName evidence="2">YgjV family protein</fullName>
    </submittedName>
</protein>
<dbReference type="PIRSF" id="PIRSF011443">
    <property type="entry name" value="YgjV"/>
    <property type="match status" value="1"/>
</dbReference>
<name>A0A7X3K606_9BURK</name>
<organism evidence="2 3">
    <name type="scientific">Massilia cellulosiltytica</name>
    <dbReference type="NCBI Taxonomy" id="2683234"/>
    <lineage>
        <taxon>Bacteria</taxon>
        <taxon>Pseudomonadati</taxon>
        <taxon>Pseudomonadota</taxon>
        <taxon>Betaproteobacteria</taxon>
        <taxon>Burkholderiales</taxon>
        <taxon>Oxalobacteraceae</taxon>
        <taxon>Telluria group</taxon>
        <taxon>Massilia</taxon>
    </lineage>
</organism>
<evidence type="ECO:0000313" key="3">
    <source>
        <dbReference type="Proteomes" id="UP000443353"/>
    </source>
</evidence>
<gene>
    <name evidence="2" type="ORF">GPY61_00155</name>
</gene>
<reference evidence="2 3" key="1">
    <citation type="submission" date="2019-12" db="EMBL/GenBank/DDBJ databases">
        <authorList>
            <person name="Li C."/>
            <person name="Zhao J."/>
        </authorList>
    </citation>
    <scope>NUCLEOTIDE SEQUENCE [LARGE SCALE GENOMIC DNA]</scope>
    <source>
        <strain evidence="2 3">NEAU-DD11</strain>
    </source>
</reference>
<dbReference type="AlphaFoldDB" id="A0A7X3K606"/>